<feature type="domain" description="Tyr recombinase" evidence="7">
    <location>
        <begin position="224"/>
        <end position="335"/>
    </location>
</feature>
<dbReference type="PROSITE" id="PS51898">
    <property type="entry name" value="TYR_RECOMBINASE"/>
    <property type="match status" value="1"/>
</dbReference>
<dbReference type="AlphaFoldDB" id="A0A382MPG3"/>
<evidence type="ECO:0000259" key="7">
    <source>
        <dbReference type="PROSITE" id="PS51898"/>
    </source>
</evidence>
<evidence type="ECO:0000256" key="6">
    <source>
        <dbReference type="ARBA" id="ARBA00023296"/>
    </source>
</evidence>
<dbReference type="PANTHER" id="PTHR30629:SF2">
    <property type="entry name" value="PROPHAGE INTEGRASE INTS-RELATED"/>
    <property type="match status" value="1"/>
</dbReference>
<dbReference type="InterPro" id="IPR013762">
    <property type="entry name" value="Integrase-like_cat_sf"/>
</dbReference>
<dbReference type="SUPFAM" id="SSF56349">
    <property type="entry name" value="DNA breaking-rejoining enzymes"/>
    <property type="match status" value="1"/>
</dbReference>
<dbReference type="PROSITE" id="PS51900">
    <property type="entry name" value="CB"/>
    <property type="match status" value="1"/>
</dbReference>
<dbReference type="GO" id="GO:0006310">
    <property type="term" value="P:DNA recombination"/>
    <property type="evidence" value="ECO:0007669"/>
    <property type="project" value="UniProtKB-KW"/>
</dbReference>
<gene>
    <name evidence="9" type="ORF">METZ01_LOCUS303202</name>
</gene>
<dbReference type="InterPro" id="IPR038488">
    <property type="entry name" value="Integrase_DNA-bd_sf"/>
</dbReference>
<evidence type="ECO:0000256" key="5">
    <source>
        <dbReference type="ARBA" id="ARBA00023195"/>
    </source>
</evidence>
<dbReference type="InterPro" id="IPR002104">
    <property type="entry name" value="Integrase_catalytic"/>
</dbReference>
<evidence type="ECO:0000256" key="3">
    <source>
        <dbReference type="ARBA" id="ARBA00023125"/>
    </source>
</evidence>
<dbReference type="GO" id="GO:0015074">
    <property type="term" value="P:DNA integration"/>
    <property type="evidence" value="ECO:0007669"/>
    <property type="project" value="UniProtKB-KW"/>
</dbReference>
<reference evidence="9" key="1">
    <citation type="submission" date="2018-05" db="EMBL/GenBank/DDBJ databases">
        <authorList>
            <person name="Lanie J.A."/>
            <person name="Ng W.-L."/>
            <person name="Kazmierczak K.M."/>
            <person name="Andrzejewski T.M."/>
            <person name="Davidsen T.M."/>
            <person name="Wayne K.J."/>
            <person name="Tettelin H."/>
            <person name="Glass J.I."/>
            <person name="Rusch D."/>
            <person name="Podicherti R."/>
            <person name="Tsui H.-C.T."/>
            <person name="Winkler M.E."/>
        </authorList>
    </citation>
    <scope>NUCLEOTIDE SEQUENCE</scope>
</reference>
<feature type="domain" description="Core-binding (CB)" evidence="8">
    <location>
        <begin position="120"/>
        <end position="195"/>
    </location>
</feature>
<evidence type="ECO:0000256" key="2">
    <source>
        <dbReference type="ARBA" id="ARBA00022908"/>
    </source>
</evidence>
<keyword evidence="2" id="KW-0229">DNA integration</keyword>
<evidence type="ECO:0000256" key="1">
    <source>
        <dbReference type="ARBA" id="ARBA00008857"/>
    </source>
</evidence>
<dbReference type="InterPro" id="IPR025166">
    <property type="entry name" value="Integrase_DNA_bind_dom"/>
</dbReference>
<keyword evidence="4" id="KW-0233">DNA recombination</keyword>
<dbReference type="GO" id="GO:0075713">
    <property type="term" value="P:establishment of integrated proviral latency"/>
    <property type="evidence" value="ECO:0007669"/>
    <property type="project" value="UniProtKB-KW"/>
</dbReference>
<dbReference type="Pfam" id="PF13356">
    <property type="entry name" value="Arm-DNA-bind_3"/>
    <property type="match status" value="1"/>
</dbReference>
<dbReference type="InterPro" id="IPR011010">
    <property type="entry name" value="DNA_brk_join_enz"/>
</dbReference>
<evidence type="ECO:0000259" key="8">
    <source>
        <dbReference type="PROSITE" id="PS51900"/>
    </source>
</evidence>
<evidence type="ECO:0000313" key="9">
    <source>
        <dbReference type="EMBL" id="SVC50348.1"/>
    </source>
</evidence>
<sequence length="335" mass="38783">MVTKNTKPGKVVNLRKTSPYSIKASINKSTYQKYEPRRKDLYIRDTKLIGFYIRIRPHGKKTYNCEAKLNGIGKKVTVSIGDCSLFTAQQARKMAQENLVKIKTGVNPKEEFKKQLADGHTLVDLAEEYVSIRELAPNTVKDYLYRIPNQMPKLCNKDIKDLTVDDFVSWWSGAKAKVSREVALRYVSSLLQYAIARKYIDENVAKDFRKGVLGGVKKRLPKQTHISKLKIEDWVESLVRLSPPHPDFKDFKGPDAYWEEPSISETSRDYVLFLLVTGKRKSEASNLKWKNIDFDVKTITIQKTKSGKIDILPMTNLLWHLLKYRYESKTKHKEY</sequence>
<accession>A0A382MPG3</accession>
<dbReference type="GO" id="GO:0044826">
    <property type="term" value="P:viral genome integration into host DNA"/>
    <property type="evidence" value="ECO:0007669"/>
    <property type="project" value="UniProtKB-KW"/>
</dbReference>
<dbReference type="Gene3D" id="3.30.160.390">
    <property type="entry name" value="Integrase, DNA-binding domain"/>
    <property type="match status" value="1"/>
</dbReference>
<evidence type="ECO:0000256" key="4">
    <source>
        <dbReference type="ARBA" id="ARBA00023172"/>
    </source>
</evidence>
<organism evidence="9">
    <name type="scientific">marine metagenome</name>
    <dbReference type="NCBI Taxonomy" id="408172"/>
    <lineage>
        <taxon>unclassified sequences</taxon>
        <taxon>metagenomes</taxon>
        <taxon>ecological metagenomes</taxon>
    </lineage>
</organism>
<proteinExistence type="inferred from homology"/>
<protein>
    <recommendedName>
        <fullName evidence="10">Tyr recombinase domain-containing protein</fullName>
    </recommendedName>
</protein>
<dbReference type="GO" id="GO:0046718">
    <property type="term" value="P:symbiont entry into host cell"/>
    <property type="evidence" value="ECO:0007669"/>
    <property type="project" value="UniProtKB-KW"/>
</dbReference>
<dbReference type="EMBL" id="UINC01094800">
    <property type="protein sequence ID" value="SVC50348.1"/>
    <property type="molecule type" value="Genomic_DNA"/>
</dbReference>
<keyword evidence="5" id="KW-1179">Viral genome integration</keyword>
<dbReference type="InterPro" id="IPR050808">
    <property type="entry name" value="Phage_Integrase"/>
</dbReference>
<dbReference type="Gene3D" id="1.10.150.130">
    <property type="match status" value="1"/>
</dbReference>
<name>A0A382MPG3_9ZZZZ</name>
<dbReference type="InterPro" id="IPR010998">
    <property type="entry name" value="Integrase_recombinase_N"/>
</dbReference>
<dbReference type="GO" id="GO:0003677">
    <property type="term" value="F:DNA binding"/>
    <property type="evidence" value="ECO:0007669"/>
    <property type="project" value="UniProtKB-KW"/>
</dbReference>
<dbReference type="Gene3D" id="1.10.443.10">
    <property type="entry name" value="Intergrase catalytic core"/>
    <property type="match status" value="1"/>
</dbReference>
<feature type="non-terminal residue" evidence="9">
    <location>
        <position position="335"/>
    </location>
</feature>
<dbReference type="Pfam" id="PF00589">
    <property type="entry name" value="Phage_integrase"/>
    <property type="match status" value="1"/>
</dbReference>
<evidence type="ECO:0008006" key="10">
    <source>
        <dbReference type="Google" id="ProtNLM"/>
    </source>
</evidence>
<dbReference type="PANTHER" id="PTHR30629">
    <property type="entry name" value="PROPHAGE INTEGRASE"/>
    <property type="match status" value="1"/>
</dbReference>
<comment type="similarity">
    <text evidence="1">Belongs to the 'phage' integrase family.</text>
</comment>
<keyword evidence="6" id="KW-1160">Virus entry into host cell</keyword>
<keyword evidence="3" id="KW-0238">DNA-binding</keyword>
<dbReference type="InterPro" id="IPR044068">
    <property type="entry name" value="CB"/>
</dbReference>